<protein>
    <submittedName>
        <fullName evidence="2">Uncharacterized protein</fullName>
    </submittedName>
</protein>
<comment type="caution">
    <text evidence="2">The sequence shown here is derived from an EMBL/GenBank/DDBJ whole genome shotgun (WGS) entry which is preliminary data.</text>
</comment>
<sequence length="87" mass="9837">MIPARSGKYRSPKEEQRRRRTWWPVVPAKGKVETRREGRNEGAWVGGDESGDGTGGWNWKARKHHSQNDDGMLLDEESAASQAFGLE</sequence>
<evidence type="ECO:0000313" key="3">
    <source>
        <dbReference type="Proteomes" id="UP000287651"/>
    </source>
</evidence>
<name>A0A426Z265_ENSVE</name>
<organism evidence="2 3">
    <name type="scientific">Ensete ventricosum</name>
    <name type="common">Abyssinian banana</name>
    <name type="synonym">Musa ensete</name>
    <dbReference type="NCBI Taxonomy" id="4639"/>
    <lineage>
        <taxon>Eukaryota</taxon>
        <taxon>Viridiplantae</taxon>
        <taxon>Streptophyta</taxon>
        <taxon>Embryophyta</taxon>
        <taxon>Tracheophyta</taxon>
        <taxon>Spermatophyta</taxon>
        <taxon>Magnoliopsida</taxon>
        <taxon>Liliopsida</taxon>
        <taxon>Zingiberales</taxon>
        <taxon>Musaceae</taxon>
        <taxon>Ensete</taxon>
    </lineage>
</organism>
<dbReference type="AlphaFoldDB" id="A0A426Z265"/>
<evidence type="ECO:0000256" key="1">
    <source>
        <dbReference type="SAM" id="MobiDB-lite"/>
    </source>
</evidence>
<reference evidence="2 3" key="1">
    <citation type="journal article" date="2014" name="Agronomy (Basel)">
        <title>A Draft Genome Sequence for Ensete ventricosum, the Drought-Tolerant Tree Against Hunger.</title>
        <authorList>
            <person name="Harrison J."/>
            <person name="Moore K.A."/>
            <person name="Paszkiewicz K."/>
            <person name="Jones T."/>
            <person name="Grant M."/>
            <person name="Ambacheew D."/>
            <person name="Muzemil S."/>
            <person name="Studholme D.J."/>
        </authorList>
    </citation>
    <scope>NUCLEOTIDE SEQUENCE [LARGE SCALE GENOMIC DNA]</scope>
</reference>
<dbReference type="EMBL" id="AMZH03008855">
    <property type="protein sequence ID" value="RRT58066.1"/>
    <property type="molecule type" value="Genomic_DNA"/>
</dbReference>
<gene>
    <name evidence="2" type="ORF">B296_00035860</name>
</gene>
<accession>A0A426Z265</accession>
<evidence type="ECO:0000313" key="2">
    <source>
        <dbReference type="EMBL" id="RRT58066.1"/>
    </source>
</evidence>
<feature type="compositionally biased region" description="Basic and acidic residues" evidence="1">
    <location>
        <begin position="30"/>
        <end position="40"/>
    </location>
</feature>
<dbReference type="Proteomes" id="UP000287651">
    <property type="component" value="Unassembled WGS sequence"/>
</dbReference>
<feature type="region of interest" description="Disordered" evidence="1">
    <location>
        <begin position="1"/>
        <end position="87"/>
    </location>
</feature>
<proteinExistence type="predicted"/>